<keyword evidence="3" id="KW-0804">Transcription</keyword>
<dbReference type="PANTHER" id="PTHR33154:SF15">
    <property type="entry name" value="REGULATORY PROTEIN ARSR"/>
    <property type="match status" value="1"/>
</dbReference>
<dbReference type="RefSeq" id="WP_073851100.1">
    <property type="nucleotide sequence ID" value="NZ_LVWA01000003.1"/>
</dbReference>
<dbReference type="SMART" id="SM00418">
    <property type="entry name" value="HTH_ARSR"/>
    <property type="match status" value="1"/>
</dbReference>
<name>A0A1Q5PHI3_9BACT</name>
<dbReference type="EMBL" id="LVWA01000003">
    <property type="protein sequence ID" value="OKL41688.1"/>
    <property type="molecule type" value="Genomic_DNA"/>
</dbReference>
<reference evidence="5 6" key="1">
    <citation type="submission" date="2016-03" db="EMBL/GenBank/DDBJ databases">
        <title>Genome sequence of Pontibacter sp. nov., of the family cytophagaceae, isolated from marine sediment of the Yellow Sea, China.</title>
        <authorList>
            <person name="Zhang G."/>
            <person name="Zhang R."/>
        </authorList>
    </citation>
    <scope>NUCLEOTIDE SEQUENCE [LARGE SCALE GENOMIC DNA]</scope>
    <source>
        <strain evidence="5 6">S10-8</strain>
    </source>
</reference>
<dbReference type="AlphaFoldDB" id="A0A1Q5PHI3"/>
<dbReference type="PANTHER" id="PTHR33154">
    <property type="entry name" value="TRANSCRIPTIONAL REGULATOR, ARSR FAMILY"/>
    <property type="match status" value="1"/>
</dbReference>
<dbReference type="OrthoDB" id="9800049at2"/>
<dbReference type="Pfam" id="PF12840">
    <property type="entry name" value="HTH_20"/>
    <property type="match status" value="1"/>
</dbReference>
<protein>
    <submittedName>
        <fullName evidence="5">Transcriptional regulator</fullName>
    </submittedName>
</protein>
<keyword evidence="6" id="KW-1185">Reference proteome</keyword>
<dbReference type="InterPro" id="IPR011991">
    <property type="entry name" value="ArsR-like_HTH"/>
</dbReference>
<dbReference type="STRING" id="1797110.A3841_11710"/>
<gene>
    <name evidence="5" type="ORF">A3841_11710</name>
</gene>
<dbReference type="CDD" id="cd00090">
    <property type="entry name" value="HTH_ARSR"/>
    <property type="match status" value="1"/>
</dbReference>
<dbReference type="GO" id="GO:0003700">
    <property type="term" value="F:DNA-binding transcription factor activity"/>
    <property type="evidence" value="ECO:0007669"/>
    <property type="project" value="InterPro"/>
</dbReference>
<keyword evidence="2" id="KW-0238">DNA-binding</keyword>
<dbReference type="SUPFAM" id="SSF46785">
    <property type="entry name" value="Winged helix' DNA-binding domain"/>
    <property type="match status" value="1"/>
</dbReference>
<dbReference type="PRINTS" id="PR00778">
    <property type="entry name" value="HTHARSR"/>
</dbReference>
<feature type="domain" description="HTH arsR-type" evidence="4">
    <location>
        <begin position="8"/>
        <end position="106"/>
    </location>
</feature>
<organism evidence="5 6">
    <name type="scientific">Pontibacter flavimaris</name>
    <dbReference type="NCBI Taxonomy" id="1797110"/>
    <lineage>
        <taxon>Bacteria</taxon>
        <taxon>Pseudomonadati</taxon>
        <taxon>Bacteroidota</taxon>
        <taxon>Cytophagia</taxon>
        <taxon>Cytophagales</taxon>
        <taxon>Hymenobacteraceae</taxon>
        <taxon>Pontibacter</taxon>
    </lineage>
</organism>
<dbReference type="InterPro" id="IPR036388">
    <property type="entry name" value="WH-like_DNA-bd_sf"/>
</dbReference>
<evidence type="ECO:0000259" key="4">
    <source>
        <dbReference type="PROSITE" id="PS50987"/>
    </source>
</evidence>
<dbReference type="InterPro" id="IPR001845">
    <property type="entry name" value="HTH_ArsR_DNA-bd_dom"/>
</dbReference>
<dbReference type="InterPro" id="IPR051081">
    <property type="entry name" value="HTH_MetalResp_TranReg"/>
</dbReference>
<accession>A0A1Q5PHI3</accession>
<keyword evidence="1" id="KW-0805">Transcription regulation</keyword>
<comment type="caution">
    <text evidence="5">The sequence shown here is derived from an EMBL/GenBank/DDBJ whole genome shotgun (WGS) entry which is preliminary data.</text>
</comment>
<proteinExistence type="predicted"/>
<dbReference type="GO" id="GO:0003677">
    <property type="term" value="F:DNA binding"/>
    <property type="evidence" value="ECO:0007669"/>
    <property type="project" value="UniProtKB-KW"/>
</dbReference>
<evidence type="ECO:0000256" key="1">
    <source>
        <dbReference type="ARBA" id="ARBA00023015"/>
    </source>
</evidence>
<evidence type="ECO:0000313" key="5">
    <source>
        <dbReference type="EMBL" id="OKL41688.1"/>
    </source>
</evidence>
<sequence>MTYTKATQFSQEQQEVARIAKVLSHPARIAILQHLAETKTCISGDISSALPLSRTTVSQHLTELKNAGLIRGEIDGLTVCYCIDQEQYDRARHLVESMLAAIKSTCCDAGCSC</sequence>
<dbReference type="Gene3D" id="1.10.10.10">
    <property type="entry name" value="Winged helix-like DNA-binding domain superfamily/Winged helix DNA-binding domain"/>
    <property type="match status" value="1"/>
</dbReference>
<dbReference type="Proteomes" id="UP000186551">
    <property type="component" value="Unassembled WGS sequence"/>
</dbReference>
<dbReference type="NCBIfam" id="NF033788">
    <property type="entry name" value="HTH_metalloreg"/>
    <property type="match status" value="1"/>
</dbReference>
<evidence type="ECO:0000256" key="3">
    <source>
        <dbReference type="ARBA" id="ARBA00023163"/>
    </source>
</evidence>
<evidence type="ECO:0000256" key="2">
    <source>
        <dbReference type="ARBA" id="ARBA00023125"/>
    </source>
</evidence>
<evidence type="ECO:0000313" key="6">
    <source>
        <dbReference type="Proteomes" id="UP000186551"/>
    </source>
</evidence>
<dbReference type="InterPro" id="IPR036390">
    <property type="entry name" value="WH_DNA-bd_sf"/>
</dbReference>
<dbReference type="PROSITE" id="PS50987">
    <property type="entry name" value="HTH_ARSR_2"/>
    <property type="match status" value="1"/>
</dbReference>